<protein>
    <submittedName>
        <fullName evidence="1">Uncharacterized protein</fullName>
    </submittedName>
</protein>
<evidence type="ECO:0000313" key="2">
    <source>
        <dbReference type="Proteomes" id="UP000486760"/>
    </source>
</evidence>
<comment type="caution">
    <text evidence="1">The sequence shown here is derived from an EMBL/GenBank/DDBJ whole genome shotgun (WGS) entry which is preliminary data.</text>
</comment>
<dbReference type="RefSeq" id="WP_149328954.1">
    <property type="nucleotide sequence ID" value="NZ_VTPY01000005.1"/>
</dbReference>
<accession>A0A7V7KH29</accession>
<dbReference type="EMBL" id="VTPY01000005">
    <property type="protein sequence ID" value="KAA0011212.1"/>
    <property type="molecule type" value="Genomic_DNA"/>
</dbReference>
<gene>
    <name evidence="1" type="ORF">F0A17_13895</name>
</gene>
<keyword evidence="2" id="KW-1185">Reference proteome</keyword>
<reference evidence="1 2" key="1">
    <citation type="submission" date="2019-08" db="EMBL/GenBank/DDBJ databases">
        <title>Bioinformatics analysis of the strain L3 and L5.</title>
        <authorList>
            <person name="Li X."/>
        </authorList>
    </citation>
    <scope>NUCLEOTIDE SEQUENCE [LARGE SCALE GENOMIC DNA]</scope>
    <source>
        <strain evidence="1 2">L5</strain>
    </source>
</reference>
<name>A0A7V7KH29_9GAMM</name>
<dbReference type="AlphaFoldDB" id="A0A7V7KH29"/>
<dbReference type="Proteomes" id="UP000486760">
    <property type="component" value="Unassembled WGS sequence"/>
</dbReference>
<proteinExistence type="predicted"/>
<organism evidence="1 2">
    <name type="scientific">Billgrantia pellis</name>
    <dbReference type="NCBI Taxonomy" id="2606936"/>
    <lineage>
        <taxon>Bacteria</taxon>
        <taxon>Pseudomonadati</taxon>
        <taxon>Pseudomonadota</taxon>
        <taxon>Gammaproteobacteria</taxon>
        <taxon>Oceanospirillales</taxon>
        <taxon>Halomonadaceae</taxon>
        <taxon>Billgrantia</taxon>
    </lineage>
</organism>
<evidence type="ECO:0000313" key="1">
    <source>
        <dbReference type="EMBL" id="KAA0011212.1"/>
    </source>
</evidence>
<sequence length="97" mass="10758">MTVPAEIEIVSIETLEAEVVALRLAIAEVGLELEDRETGYCITDASLARLQAAARWQELRTAISTIEALCDRSRHMTLAVNSLHARARRLRKNADAE</sequence>